<dbReference type="CDD" id="cd13578">
    <property type="entry name" value="PBP2_Bug27"/>
    <property type="match status" value="1"/>
</dbReference>
<dbReference type="RefSeq" id="WP_259673393.1">
    <property type="nucleotide sequence ID" value="NZ_PVTV01000011.1"/>
</dbReference>
<keyword evidence="2" id="KW-0675">Receptor</keyword>
<name>A0A2T0XJY1_9BURK</name>
<dbReference type="InterPro" id="IPR042100">
    <property type="entry name" value="Bug_dom1"/>
</dbReference>
<reference evidence="2 3" key="1">
    <citation type="submission" date="2018-03" db="EMBL/GenBank/DDBJ databases">
        <title>Genomic Encyclopedia of Type Strains, Phase III (KMG-III): the genomes of soil and plant-associated and newly described type strains.</title>
        <authorList>
            <person name="Whitman W."/>
        </authorList>
    </citation>
    <scope>NUCLEOTIDE SEQUENCE [LARGE SCALE GENOMIC DNA]</scope>
    <source>
        <strain evidence="2 3">MWH-P2sevCIIIb</strain>
    </source>
</reference>
<gene>
    <name evidence="2" type="ORF">BCM14_0650</name>
</gene>
<dbReference type="InterPro" id="IPR005064">
    <property type="entry name" value="BUG"/>
</dbReference>
<sequence length="336" mass="34761">MLLLKKVMCRQPSLVGALLAALTVLLTVLVPSLASSQTYPNKPIRLVVPFAPGGVTDVSGRIVASALAKRLNQQVVVENKPGASGNIGAQLVAKAEPDGYTLLLVLDGTLVINPHVYEQIGFDALKDFAPVAKIGNSIIIIVANPGVSVKTLADVVALSKSNGKGLEYGTSGNGSITHVAGELLKQQSGANLVHVPYKGGGPAAADVLAGHIPLAFASASSVTQYIDAGRLIPIAVPSAKRSVVFPNVPTFVESGVNDVELNSWVGVLAPAKTSPAIVEFLNKEINSLLNTDEVKEQLQISGIIASPGTPEAFAAEITKDFNVYGPVTKKAGIKAN</sequence>
<dbReference type="SUPFAM" id="SSF53850">
    <property type="entry name" value="Periplasmic binding protein-like II"/>
    <property type="match status" value="1"/>
</dbReference>
<keyword evidence="3" id="KW-1185">Reference proteome</keyword>
<proteinExistence type="inferred from homology"/>
<dbReference type="PIRSF" id="PIRSF017082">
    <property type="entry name" value="YflP"/>
    <property type="match status" value="1"/>
</dbReference>
<dbReference type="PANTHER" id="PTHR42928:SF5">
    <property type="entry name" value="BLR1237 PROTEIN"/>
    <property type="match status" value="1"/>
</dbReference>
<evidence type="ECO:0000313" key="3">
    <source>
        <dbReference type="Proteomes" id="UP000238308"/>
    </source>
</evidence>
<evidence type="ECO:0000313" key="2">
    <source>
        <dbReference type="EMBL" id="PRY99207.1"/>
    </source>
</evidence>
<dbReference type="Pfam" id="PF03401">
    <property type="entry name" value="TctC"/>
    <property type="match status" value="1"/>
</dbReference>
<protein>
    <submittedName>
        <fullName evidence="2">Tripartite-type tricarboxylate transporter receptor subunit TctC</fullName>
    </submittedName>
</protein>
<dbReference type="PANTHER" id="PTHR42928">
    <property type="entry name" value="TRICARBOXYLATE-BINDING PROTEIN"/>
    <property type="match status" value="1"/>
</dbReference>
<dbReference type="AlphaFoldDB" id="A0A2T0XJY1"/>
<dbReference type="Proteomes" id="UP000238308">
    <property type="component" value="Unassembled WGS sequence"/>
</dbReference>
<dbReference type="Gene3D" id="3.40.190.10">
    <property type="entry name" value="Periplasmic binding protein-like II"/>
    <property type="match status" value="1"/>
</dbReference>
<organism evidence="2 3">
    <name type="scientific">Jezberella montanilacus</name>
    <dbReference type="NCBI Taxonomy" id="323426"/>
    <lineage>
        <taxon>Bacteria</taxon>
        <taxon>Pseudomonadati</taxon>
        <taxon>Pseudomonadota</taxon>
        <taxon>Betaproteobacteria</taxon>
        <taxon>Burkholderiales</taxon>
        <taxon>Alcaligenaceae</taxon>
        <taxon>Jezberella</taxon>
    </lineage>
</organism>
<evidence type="ECO:0000256" key="1">
    <source>
        <dbReference type="ARBA" id="ARBA00006987"/>
    </source>
</evidence>
<comment type="caution">
    <text evidence="2">The sequence shown here is derived from an EMBL/GenBank/DDBJ whole genome shotgun (WGS) entry which is preliminary data.</text>
</comment>
<dbReference type="EMBL" id="PVTV01000011">
    <property type="protein sequence ID" value="PRY99207.1"/>
    <property type="molecule type" value="Genomic_DNA"/>
</dbReference>
<comment type="similarity">
    <text evidence="1">Belongs to the UPF0065 (bug) family.</text>
</comment>
<dbReference type="Gene3D" id="3.40.190.150">
    <property type="entry name" value="Bordetella uptake gene, domain 1"/>
    <property type="match status" value="1"/>
</dbReference>
<accession>A0A2T0XJY1</accession>